<dbReference type="Pfam" id="PF14693">
    <property type="entry name" value="Ribosomal_TL5_C"/>
    <property type="match status" value="1"/>
</dbReference>
<dbReference type="AlphaFoldDB" id="A0A8J7HBF4"/>
<accession>A0A8J7HBF4</accession>
<dbReference type="GO" id="GO:0006412">
    <property type="term" value="P:translation"/>
    <property type="evidence" value="ECO:0007669"/>
    <property type="project" value="UniProtKB-UniRule"/>
</dbReference>
<name>A0A8J7HBF4_9FIRM</name>
<dbReference type="HAMAP" id="MF_01334">
    <property type="entry name" value="Ribosomal_bL25_CTC"/>
    <property type="match status" value="1"/>
</dbReference>
<comment type="subunit">
    <text evidence="5">Part of the 50S ribosomal subunit; part of the 5S rRNA/L5/L18/L25 subcomplex. Contacts the 5S rRNA. Binds to the 5S rRNA independently of L5 and L18.</text>
</comment>
<feature type="domain" description="Large ribosomal subunit protein bL25 L25" evidence="6">
    <location>
        <begin position="7"/>
        <end position="93"/>
    </location>
</feature>
<evidence type="ECO:0000313" key="9">
    <source>
        <dbReference type="Proteomes" id="UP000623269"/>
    </source>
</evidence>
<dbReference type="InterPro" id="IPR001021">
    <property type="entry name" value="Ribosomal_bL25_long"/>
</dbReference>
<dbReference type="PANTHER" id="PTHR33284:SF1">
    <property type="entry name" value="RIBOSOMAL PROTEIN L25_GLN-TRNA SYNTHETASE, ANTI-CODON-BINDING DOMAIN-CONTAINING PROTEIN"/>
    <property type="match status" value="1"/>
</dbReference>
<dbReference type="InterPro" id="IPR011035">
    <property type="entry name" value="Ribosomal_bL25/Gln-tRNA_synth"/>
</dbReference>
<dbReference type="InterPro" id="IPR020056">
    <property type="entry name" value="Rbsml_bL25/Gln-tRNA_synth_N"/>
</dbReference>
<keyword evidence="4 5" id="KW-0687">Ribonucleoprotein</keyword>
<evidence type="ECO:0000313" key="8">
    <source>
        <dbReference type="EMBL" id="MBH1941795.1"/>
    </source>
</evidence>
<gene>
    <name evidence="5" type="primary">rplY</name>
    <name evidence="5" type="synonym">ctc</name>
    <name evidence="8" type="ORF">I5677_12905</name>
</gene>
<dbReference type="Gene3D" id="2.40.240.10">
    <property type="entry name" value="Ribosomal Protein L25, Chain P"/>
    <property type="match status" value="1"/>
</dbReference>
<evidence type="ECO:0000256" key="1">
    <source>
        <dbReference type="ARBA" id="ARBA00022730"/>
    </source>
</evidence>
<dbReference type="NCBIfam" id="TIGR00731">
    <property type="entry name" value="bL25_bact_ctc"/>
    <property type="match status" value="1"/>
</dbReference>
<comment type="similarity">
    <text evidence="5">Belongs to the bacterial ribosomal protein bL25 family. CTC subfamily.</text>
</comment>
<feature type="domain" description="Large ribosomal subunit protein bL25 beta" evidence="7">
    <location>
        <begin position="102"/>
        <end position="183"/>
    </location>
</feature>
<keyword evidence="2 5" id="KW-0694">RNA-binding</keyword>
<dbReference type="Gene3D" id="2.170.120.20">
    <property type="entry name" value="Ribosomal protein L25, beta domain"/>
    <property type="match status" value="1"/>
</dbReference>
<sequence>MTEAATLKCEMRKNVTKAENKRLLREGYIIGVIFGKGLESNPVAVKKEDLRKTMKENGRNSVMKLKVSRKSYNVMIKNIQTTPLKYEYYHVDFQQVSLTETVKAEVPIKFLGLEYFENTRLILNRHMDSLLISGLPQDIPQAIECDISHANVGDTIHVSDLKLNSGITTEVDSTHVVATVSESKMKEETEEEETLVTSEIAMSISE</sequence>
<dbReference type="EMBL" id="JAEAGR010000014">
    <property type="protein sequence ID" value="MBH1941795.1"/>
    <property type="molecule type" value="Genomic_DNA"/>
</dbReference>
<keyword evidence="3 5" id="KW-0689">Ribosomal protein</keyword>
<dbReference type="RefSeq" id="WP_197662041.1">
    <property type="nucleotide sequence ID" value="NZ_JAEAGR010000014.1"/>
</dbReference>
<dbReference type="SUPFAM" id="SSF50715">
    <property type="entry name" value="Ribosomal protein L25-like"/>
    <property type="match status" value="1"/>
</dbReference>
<dbReference type="InterPro" id="IPR020057">
    <property type="entry name" value="Ribosomal_bL25_b-dom"/>
</dbReference>
<reference evidence="8" key="1">
    <citation type="submission" date="2020-12" db="EMBL/GenBank/DDBJ databases">
        <title>M. sibirica DSM 26468T genome.</title>
        <authorList>
            <person name="Thieme N."/>
            <person name="Rettenmaier R."/>
            <person name="Zverlov V."/>
            <person name="Liebl W."/>
        </authorList>
    </citation>
    <scope>NUCLEOTIDE SEQUENCE</scope>
    <source>
        <strain evidence="8">DSM 26468</strain>
    </source>
</reference>
<evidence type="ECO:0000256" key="4">
    <source>
        <dbReference type="ARBA" id="ARBA00023274"/>
    </source>
</evidence>
<dbReference type="Proteomes" id="UP000623269">
    <property type="component" value="Unassembled WGS sequence"/>
</dbReference>
<dbReference type="GO" id="GO:0022625">
    <property type="term" value="C:cytosolic large ribosomal subunit"/>
    <property type="evidence" value="ECO:0007669"/>
    <property type="project" value="TreeGrafter"/>
</dbReference>
<dbReference type="InterPro" id="IPR020930">
    <property type="entry name" value="Ribosomal_uL5_bac-type"/>
</dbReference>
<comment type="caution">
    <text evidence="8">The sequence shown here is derived from an EMBL/GenBank/DDBJ whole genome shotgun (WGS) entry which is preliminary data.</text>
</comment>
<comment type="function">
    <text evidence="5">This is one of the proteins that binds to the 5S RNA in the ribosome where it forms part of the central protuberance.</text>
</comment>
<keyword evidence="1 5" id="KW-0699">rRNA-binding</keyword>
<keyword evidence="9" id="KW-1185">Reference proteome</keyword>
<evidence type="ECO:0000259" key="6">
    <source>
        <dbReference type="Pfam" id="PF01386"/>
    </source>
</evidence>
<dbReference type="GO" id="GO:0008097">
    <property type="term" value="F:5S rRNA binding"/>
    <property type="evidence" value="ECO:0007669"/>
    <property type="project" value="InterPro"/>
</dbReference>
<organism evidence="8 9">
    <name type="scientific">Mobilitalea sibirica</name>
    <dbReference type="NCBI Taxonomy" id="1462919"/>
    <lineage>
        <taxon>Bacteria</taxon>
        <taxon>Bacillati</taxon>
        <taxon>Bacillota</taxon>
        <taxon>Clostridia</taxon>
        <taxon>Lachnospirales</taxon>
        <taxon>Lachnospiraceae</taxon>
        <taxon>Mobilitalea</taxon>
    </lineage>
</organism>
<evidence type="ECO:0000256" key="2">
    <source>
        <dbReference type="ARBA" id="ARBA00022884"/>
    </source>
</evidence>
<dbReference type="GO" id="GO:0003735">
    <property type="term" value="F:structural constituent of ribosome"/>
    <property type="evidence" value="ECO:0007669"/>
    <property type="project" value="InterPro"/>
</dbReference>
<protein>
    <recommendedName>
        <fullName evidence="5">Large ribosomal subunit protein bL25</fullName>
    </recommendedName>
    <alternativeName>
        <fullName evidence="5">General stress protein CTC</fullName>
    </alternativeName>
</protein>
<evidence type="ECO:0000256" key="3">
    <source>
        <dbReference type="ARBA" id="ARBA00022980"/>
    </source>
</evidence>
<evidence type="ECO:0000259" key="7">
    <source>
        <dbReference type="Pfam" id="PF14693"/>
    </source>
</evidence>
<dbReference type="CDD" id="cd00495">
    <property type="entry name" value="Ribosomal_L25_TL5_CTC"/>
    <property type="match status" value="1"/>
</dbReference>
<dbReference type="InterPro" id="IPR037121">
    <property type="entry name" value="Ribosomal_bL25_C"/>
</dbReference>
<dbReference type="PANTHER" id="PTHR33284">
    <property type="entry name" value="RIBOSOMAL PROTEIN L25/GLN-TRNA SYNTHETASE, ANTI-CODON-BINDING DOMAIN-CONTAINING PROTEIN"/>
    <property type="match status" value="1"/>
</dbReference>
<dbReference type="InterPro" id="IPR029751">
    <property type="entry name" value="Ribosomal_L25_dom"/>
</dbReference>
<proteinExistence type="inferred from homology"/>
<evidence type="ECO:0000256" key="5">
    <source>
        <dbReference type="HAMAP-Rule" id="MF_01334"/>
    </source>
</evidence>
<dbReference type="Pfam" id="PF01386">
    <property type="entry name" value="Ribosomal_L25p"/>
    <property type="match status" value="1"/>
</dbReference>